<dbReference type="Proteomes" id="UP000226442">
    <property type="component" value="Unassembled WGS sequence"/>
</dbReference>
<dbReference type="PANTHER" id="PTHR43591">
    <property type="entry name" value="METHYLTRANSFERASE"/>
    <property type="match status" value="1"/>
</dbReference>
<dbReference type="Pfam" id="PF08241">
    <property type="entry name" value="Methyltransf_11"/>
    <property type="match status" value="1"/>
</dbReference>
<dbReference type="Gene3D" id="3.40.50.150">
    <property type="entry name" value="Vaccinia Virus protein VP39"/>
    <property type="match status" value="1"/>
</dbReference>
<accession>A0A2G4F360</accession>
<name>A0A2G4F360_9CYAN</name>
<sequence length="206" mass="23815">MYSDPVQREYSRLAKQYDSRWAFYINTTIGETLNRLEINQGERILDLGCGTGVLIQRLLQVSPEIEVAGIDACAEMLEIAKQKLPESVELKLGSADNLPFPSNYFDIVISTSAFHFFRDPSQALQEAKRVLKPNGRLVITDWCYDYLTCKVFDFFLRCFNRAHFRTYGVSEFQAMMQNEGLQGIAIERYKIDWFWGMMTATAVNRF</sequence>
<dbReference type="OrthoDB" id="9772751at2"/>
<evidence type="ECO:0000313" key="3">
    <source>
        <dbReference type="Proteomes" id="UP000226442"/>
    </source>
</evidence>
<reference evidence="2" key="1">
    <citation type="submission" date="2017-10" db="EMBL/GenBank/DDBJ databases">
        <title>Draft genome sequence of the planktic cyanobacteria Tychonema bourrellyi isolated from alpine lentic freshwater.</title>
        <authorList>
            <person name="Tett A."/>
            <person name="Armanini F."/>
            <person name="Asnicar F."/>
            <person name="Boscaini A."/>
            <person name="Pasolli E."/>
            <person name="Zolfo M."/>
            <person name="Donati C."/>
            <person name="Salmaso N."/>
            <person name="Segata N."/>
        </authorList>
    </citation>
    <scope>NUCLEOTIDE SEQUENCE</scope>
    <source>
        <strain evidence="2">FEM_GT703</strain>
    </source>
</reference>
<feature type="domain" description="Methyltransferase type 11" evidence="1">
    <location>
        <begin position="45"/>
        <end position="139"/>
    </location>
</feature>
<gene>
    <name evidence="2" type="ORF">CP500_006685</name>
</gene>
<dbReference type="GO" id="GO:0008757">
    <property type="term" value="F:S-adenosylmethionine-dependent methyltransferase activity"/>
    <property type="evidence" value="ECO:0007669"/>
    <property type="project" value="InterPro"/>
</dbReference>
<keyword evidence="3" id="KW-1185">Reference proteome</keyword>
<evidence type="ECO:0000313" key="2">
    <source>
        <dbReference type="EMBL" id="PHX56189.1"/>
    </source>
</evidence>
<dbReference type="EMBL" id="NXIB02000028">
    <property type="protein sequence ID" value="PHX56189.1"/>
    <property type="molecule type" value="Genomic_DNA"/>
</dbReference>
<dbReference type="SUPFAM" id="SSF53335">
    <property type="entry name" value="S-adenosyl-L-methionine-dependent methyltransferases"/>
    <property type="match status" value="1"/>
</dbReference>
<dbReference type="RefSeq" id="WP_096830228.1">
    <property type="nucleotide sequence ID" value="NZ_NXIB02000028.1"/>
</dbReference>
<dbReference type="AlphaFoldDB" id="A0A2G4F360"/>
<proteinExistence type="predicted"/>
<organism evidence="2 3">
    <name type="scientific">Tychonema bourrellyi FEM_GT703</name>
    <dbReference type="NCBI Taxonomy" id="2040638"/>
    <lineage>
        <taxon>Bacteria</taxon>
        <taxon>Bacillati</taxon>
        <taxon>Cyanobacteriota</taxon>
        <taxon>Cyanophyceae</taxon>
        <taxon>Oscillatoriophycideae</taxon>
        <taxon>Oscillatoriales</taxon>
        <taxon>Microcoleaceae</taxon>
        <taxon>Tychonema</taxon>
    </lineage>
</organism>
<evidence type="ECO:0000259" key="1">
    <source>
        <dbReference type="Pfam" id="PF08241"/>
    </source>
</evidence>
<dbReference type="InterPro" id="IPR013216">
    <property type="entry name" value="Methyltransf_11"/>
</dbReference>
<protein>
    <recommendedName>
        <fullName evidence="1">Methyltransferase type 11 domain-containing protein</fullName>
    </recommendedName>
</protein>
<dbReference type="CDD" id="cd02440">
    <property type="entry name" value="AdoMet_MTases"/>
    <property type="match status" value="1"/>
</dbReference>
<dbReference type="InterPro" id="IPR029063">
    <property type="entry name" value="SAM-dependent_MTases_sf"/>
</dbReference>
<comment type="caution">
    <text evidence="2">The sequence shown here is derived from an EMBL/GenBank/DDBJ whole genome shotgun (WGS) entry which is preliminary data.</text>
</comment>